<dbReference type="CDD" id="cd19756">
    <property type="entry name" value="Bbox2"/>
    <property type="match status" value="1"/>
</dbReference>
<gene>
    <name evidence="4" type="ORF">DLAC_11022</name>
</gene>
<dbReference type="PANTHER" id="PTHR11102">
    <property type="entry name" value="SEL-1-LIKE PROTEIN"/>
    <property type="match status" value="1"/>
</dbReference>
<keyword evidence="2" id="KW-0863">Zinc-finger</keyword>
<dbReference type="InterPro" id="IPR000315">
    <property type="entry name" value="Znf_B-box"/>
</dbReference>
<feature type="domain" description="B box-type" evidence="3">
    <location>
        <begin position="43"/>
        <end position="77"/>
    </location>
</feature>
<dbReference type="STRING" id="361077.A0A151Z2Y6"/>
<comment type="similarity">
    <text evidence="1">Belongs to the sel-1 family.</text>
</comment>
<accession>A0A151Z2Y6</accession>
<dbReference type="Pfam" id="PF00643">
    <property type="entry name" value="zf-B_box"/>
    <property type="match status" value="1"/>
</dbReference>
<protein>
    <recommendedName>
        <fullName evidence="3">B box-type domain-containing protein</fullName>
    </recommendedName>
</protein>
<dbReference type="InterPro" id="IPR050767">
    <property type="entry name" value="Sel1_AlgK"/>
</dbReference>
<dbReference type="SUPFAM" id="SSF57845">
    <property type="entry name" value="B-box zinc-binding domain"/>
    <property type="match status" value="1"/>
</dbReference>
<dbReference type="InterPro" id="IPR006597">
    <property type="entry name" value="Sel1-like"/>
</dbReference>
<comment type="caution">
    <text evidence="4">The sequence shown here is derived from an EMBL/GenBank/DDBJ whole genome shotgun (WGS) entry which is preliminary data.</text>
</comment>
<evidence type="ECO:0000256" key="1">
    <source>
        <dbReference type="ARBA" id="ARBA00038101"/>
    </source>
</evidence>
<organism evidence="4 5">
    <name type="scientific">Tieghemostelium lacteum</name>
    <name type="common">Slime mold</name>
    <name type="synonym">Dictyostelium lacteum</name>
    <dbReference type="NCBI Taxonomy" id="361077"/>
    <lineage>
        <taxon>Eukaryota</taxon>
        <taxon>Amoebozoa</taxon>
        <taxon>Evosea</taxon>
        <taxon>Eumycetozoa</taxon>
        <taxon>Dictyostelia</taxon>
        <taxon>Dictyosteliales</taxon>
        <taxon>Raperosteliaceae</taxon>
        <taxon>Tieghemostelium</taxon>
    </lineage>
</organism>
<dbReference type="AlphaFoldDB" id="A0A151Z2Y6"/>
<dbReference type="GO" id="GO:0008270">
    <property type="term" value="F:zinc ion binding"/>
    <property type="evidence" value="ECO:0007669"/>
    <property type="project" value="UniProtKB-KW"/>
</dbReference>
<dbReference type="EMBL" id="LODT01000051">
    <property type="protein sequence ID" value="KYQ88323.1"/>
    <property type="molecule type" value="Genomic_DNA"/>
</dbReference>
<keyword evidence="2" id="KW-0862">Zinc</keyword>
<dbReference type="InParanoid" id="A0A151Z2Y6"/>
<evidence type="ECO:0000313" key="4">
    <source>
        <dbReference type="EMBL" id="KYQ88323.1"/>
    </source>
</evidence>
<evidence type="ECO:0000259" key="3">
    <source>
        <dbReference type="PROSITE" id="PS50119"/>
    </source>
</evidence>
<proteinExistence type="inferred from homology"/>
<dbReference type="SMART" id="SM00671">
    <property type="entry name" value="SEL1"/>
    <property type="match status" value="2"/>
</dbReference>
<dbReference type="SUPFAM" id="SSF81901">
    <property type="entry name" value="HCP-like"/>
    <property type="match status" value="1"/>
</dbReference>
<dbReference type="Pfam" id="PF08238">
    <property type="entry name" value="Sel1"/>
    <property type="match status" value="3"/>
</dbReference>
<dbReference type="PANTHER" id="PTHR11102:SF160">
    <property type="entry name" value="ERAD-ASSOCIATED E3 UBIQUITIN-PROTEIN LIGASE COMPONENT HRD3"/>
    <property type="match status" value="1"/>
</dbReference>
<evidence type="ECO:0000313" key="5">
    <source>
        <dbReference type="Proteomes" id="UP000076078"/>
    </source>
</evidence>
<evidence type="ECO:0000256" key="2">
    <source>
        <dbReference type="PROSITE-ProRule" id="PRU00024"/>
    </source>
</evidence>
<dbReference type="OrthoDB" id="272077at2759"/>
<name>A0A151Z2Y6_TIELA</name>
<keyword evidence="2" id="KW-0479">Metal-binding</keyword>
<keyword evidence="5" id="KW-1185">Reference proteome</keyword>
<dbReference type="Gene3D" id="3.30.160.60">
    <property type="entry name" value="Classic Zinc Finger"/>
    <property type="match status" value="1"/>
</dbReference>
<dbReference type="Proteomes" id="UP000076078">
    <property type="component" value="Unassembled WGS sequence"/>
</dbReference>
<reference evidence="4 5" key="1">
    <citation type="submission" date="2015-12" db="EMBL/GenBank/DDBJ databases">
        <title>Dictyostelia acquired genes for synthesis and detection of signals that induce cell-type specialization by lateral gene transfer from prokaryotes.</title>
        <authorList>
            <person name="Gloeckner G."/>
            <person name="Schaap P."/>
        </authorList>
    </citation>
    <scope>NUCLEOTIDE SEQUENCE [LARGE SCALE GENOMIC DNA]</scope>
    <source>
        <strain evidence="4 5">TK</strain>
    </source>
</reference>
<sequence>MKLQCLVHGKVDLLFYDKRCHKIICLYCIENKNSQHFGHSISTLRSICKRHPNQQLSKFCKNCHDFICDDCVHHNGHIMKSLPWKNTKHYSQDKLHEYYLYGLARFFDRVGVDPKFNFEDEGEEISENEFTPITKYKSFLDWNPTSTKSKRRLQFDKVNINLFIPVEASEPLQPINEYSKYLIFDNYKFHNSTCYTSSYVTEVFEIDNYIEKSMNYYFSDNIYDQLTGKEYLLNRITLNINPGLPCLYLGLVCRFEGKFKEAFQYFRDALHLYNIKEAGYCLYAMLKYNDPIIESPYKCHIEPLEIAALLQSPYCQMLCGDYYFKQSKEHGQNLYKKSFEYHYQAAKLGSRQCQFRIGLYYLYGLFVKVDKEEAFHWFYQAANQNQIDSYYQLARILFESNSNNLSKSYRYLISYEWYVRAALYGNNHYAIEHLNTLFSNGYNIIKPGSPISMPTTSYKG</sequence>
<dbReference type="PROSITE" id="PS50119">
    <property type="entry name" value="ZF_BBOX"/>
    <property type="match status" value="1"/>
</dbReference>
<dbReference type="InterPro" id="IPR011990">
    <property type="entry name" value="TPR-like_helical_dom_sf"/>
</dbReference>
<dbReference type="Gene3D" id="1.25.40.10">
    <property type="entry name" value="Tetratricopeptide repeat domain"/>
    <property type="match status" value="1"/>
</dbReference>